<feature type="signal peptide" evidence="1">
    <location>
        <begin position="1"/>
        <end position="20"/>
    </location>
</feature>
<proteinExistence type="predicted"/>
<feature type="domain" description="SsuA/THI5-like" evidence="2">
    <location>
        <begin position="39"/>
        <end position="239"/>
    </location>
</feature>
<keyword evidence="1" id="KW-0732">Signal</keyword>
<dbReference type="KEGG" id="pstg:E8M01_08750"/>
<evidence type="ECO:0000256" key="1">
    <source>
        <dbReference type="SAM" id="SignalP"/>
    </source>
</evidence>
<gene>
    <name evidence="3" type="ORF">E8M01_08750</name>
</gene>
<feature type="chain" id="PRO_5020926535" evidence="1">
    <location>
        <begin position="21"/>
        <end position="337"/>
    </location>
</feature>
<evidence type="ECO:0000259" key="2">
    <source>
        <dbReference type="Pfam" id="PF09084"/>
    </source>
</evidence>
<dbReference type="Proteomes" id="UP000298781">
    <property type="component" value="Chromosome"/>
</dbReference>
<name>A0A4D7AWG4_9HYPH</name>
<evidence type="ECO:0000313" key="3">
    <source>
        <dbReference type="EMBL" id="QCI64321.1"/>
    </source>
</evidence>
<protein>
    <submittedName>
        <fullName evidence="3">ABC transporter substrate-binding protein</fullName>
    </submittedName>
</protein>
<keyword evidence="4" id="KW-1185">Reference proteome</keyword>
<reference evidence="3 4" key="1">
    <citation type="submission" date="2019-04" db="EMBL/GenBank/DDBJ databases">
        <title>Phreatobacter aquaticus sp. nov.</title>
        <authorList>
            <person name="Choi A."/>
        </authorList>
    </citation>
    <scope>NUCLEOTIDE SEQUENCE [LARGE SCALE GENOMIC DNA]</scope>
    <source>
        <strain evidence="3 4">KCTC 52518</strain>
    </source>
</reference>
<dbReference type="OrthoDB" id="5372616at2"/>
<accession>A0A4D7AWG4</accession>
<dbReference type="RefSeq" id="WP_136959775.1">
    <property type="nucleotide sequence ID" value="NZ_CP039690.1"/>
</dbReference>
<dbReference type="AlphaFoldDB" id="A0A4D7AWG4"/>
<organism evidence="3 4">
    <name type="scientific">Phreatobacter stygius</name>
    <dbReference type="NCBI Taxonomy" id="1940610"/>
    <lineage>
        <taxon>Bacteria</taxon>
        <taxon>Pseudomonadati</taxon>
        <taxon>Pseudomonadota</taxon>
        <taxon>Alphaproteobacteria</taxon>
        <taxon>Hyphomicrobiales</taxon>
        <taxon>Phreatobacteraceae</taxon>
        <taxon>Phreatobacter</taxon>
    </lineage>
</organism>
<dbReference type="PANTHER" id="PTHR31528:SF3">
    <property type="entry name" value="THIAMINE BIOSYNTHESIS PROTEIN HI_0357-RELATED"/>
    <property type="match status" value="1"/>
</dbReference>
<dbReference type="InterPro" id="IPR027939">
    <property type="entry name" value="NMT1/THI5"/>
</dbReference>
<evidence type="ECO:0000313" key="4">
    <source>
        <dbReference type="Proteomes" id="UP000298781"/>
    </source>
</evidence>
<sequence>MANRRRFLLGLAATALPGRAALGQALEPVSFGTNWVAQAEHGGFYQAVADGTYRAHGLEVTVVPGGPQVNNRLLLAAGRLDFYMGGNMIQAFAAVDQNVPTTVVAALFQKEPQVLIAHPGQGIESFADLKRLPTIFISQAGVATFWQWMKAEHGFRDEQLKPYTFNAQPFLADKRSAMQGYLTSEPYAIERSAGFTPKVFLLADQGFDPYGSTIEIRRAMLTERASTVQRFVEASIIGWYNYVYGDNSAANGLIKRANPDMDDGKIAYALARMREHGIVDSGDSLTLGIGTVTEARVKGFFDKLVKSGIARPTLDWRQAFDPRFVNRGLGRELRKAL</sequence>
<dbReference type="Gene3D" id="3.40.190.10">
    <property type="entry name" value="Periplasmic binding protein-like II"/>
    <property type="match status" value="2"/>
</dbReference>
<dbReference type="Pfam" id="PF09084">
    <property type="entry name" value="NMT1"/>
    <property type="match status" value="1"/>
</dbReference>
<dbReference type="GO" id="GO:0009228">
    <property type="term" value="P:thiamine biosynthetic process"/>
    <property type="evidence" value="ECO:0007669"/>
    <property type="project" value="InterPro"/>
</dbReference>
<dbReference type="PANTHER" id="PTHR31528">
    <property type="entry name" value="4-AMINO-5-HYDROXYMETHYL-2-METHYLPYRIMIDINE PHOSPHATE SYNTHASE THI11-RELATED"/>
    <property type="match status" value="1"/>
</dbReference>
<dbReference type="PROSITE" id="PS51318">
    <property type="entry name" value="TAT"/>
    <property type="match status" value="1"/>
</dbReference>
<dbReference type="InterPro" id="IPR015168">
    <property type="entry name" value="SsuA/THI5"/>
</dbReference>
<dbReference type="EMBL" id="CP039690">
    <property type="protein sequence ID" value="QCI64321.1"/>
    <property type="molecule type" value="Genomic_DNA"/>
</dbReference>
<dbReference type="SUPFAM" id="SSF53850">
    <property type="entry name" value="Periplasmic binding protein-like II"/>
    <property type="match status" value="1"/>
</dbReference>
<dbReference type="InterPro" id="IPR006311">
    <property type="entry name" value="TAT_signal"/>
</dbReference>